<dbReference type="RefSeq" id="WP_099592647.1">
    <property type="nucleotide sequence ID" value="NZ_MDGM01000012.1"/>
</dbReference>
<evidence type="ECO:0008006" key="3">
    <source>
        <dbReference type="Google" id="ProtNLM"/>
    </source>
</evidence>
<gene>
    <name evidence="1" type="ORF">BFP76_03645</name>
</gene>
<dbReference type="AlphaFoldDB" id="A0A2G5K5L5"/>
<dbReference type="Proteomes" id="UP000231516">
    <property type="component" value="Unassembled WGS sequence"/>
</dbReference>
<protein>
    <recommendedName>
        <fullName evidence="3">Lipoprotein</fullName>
    </recommendedName>
</protein>
<dbReference type="EMBL" id="MDGM01000012">
    <property type="protein sequence ID" value="PIB24322.1"/>
    <property type="molecule type" value="Genomic_DNA"/>
</dbReference>
<evidence type="ECO:0000313" key="2">
    <source>
        <dbReference type="Proteomes" id="UP000231516"/>
    </source>
</evidence>
<sequence>MRKGTKIGLPSVAICFALFGCTTGGGGSVGVPMNFVPTSEKLLKVQTDFLDDVAEAEIASRMVKLCPAYKFNPDENERVIEKFAIRTSVLEGRDDVPAREFEYFQRGAGSLMKTRHSKQIIAEKLSENLERLGITRENFTQFCVVADEQYAKRTQIGRFLQKK</sequence>
<accession>A0A2G5K5L5</accession>
<organism evidence="1 2">
    <name type="scientific">Paramylibacter kogurei</name>
    <dbReference type="NCBI Taxonomy" id="1889778"/>
    <lineage>
        <taxon>Bacteria</taxon>
        <taxon>Pseudomonadati</taxon>
        <taxon>Pseudomonadota</taxon>
        <taxon>Alphaproteobacteria</taxon>
        <taxon>Rhodobacterales</taxon>
        <taxon>Paracoccaceae</taxon>
        <taxon>Paramylibacter</taxon>
    </lineage>
</organism>
<dbReference type="PROSITE" id="PS51257">
    <property type="entry name" value="PROKAR_LIPOPROTEIN"/>
    <property type="match status" value="1"/>
</dbReference>
<keyword evidence="2" id="KW-1185">Reference proteome</keyword>
<comment type="caution">
    <text evidence="1">The sequence shown here is derived from an EMBL/GenBank/DDBJ whole genome shotgun (WGS) entry which is preliminary data.</text>
</comment>
<reference evidence="1 2" key="1">
    <citation type="submission" date="2016-08" db="EMBL/GenBank/DDBJ databases">
        <title>Draft genome of Amylibacter sp. strain 4G11.</title>
        <authorList>
            <person name="Wong S.-K."/>
            <person name="Hamasaki K."/>
            <person name="Yoshizawa S."/>
        </authorList>
    </citation>
    <scope>NUCLEOTIDE SEQUENCE [LARGE SCALE GENOMIC DNA]</scope>
    <source>
        <strain evidence="1 2">4G11</strain>
    </source>
</reference>
<evidence type="ECO:0000313" key="1">
    <source>
        <dbReference type="EMBL" id="PIB24322.1"/>
    </source>
</evidence>
<proteinExistence type="predicted"/>
<name>A0A2G5K5L5_9RHOB</name>